<dbReference type="Pfam" id="PF18052">
    <property type="entry name" value="Rx_N"/>
    <property type="match status" value="1"/>
</dbReference>
<accession>A0A392WA91</accession>
<evidence type="ECO:0000256" key="3">
    <source>
        <dbReference type="ARBA" id="ARBA00022821"/>
    </source>
</evidence>
<dbReference type="InterPro" id="IPR041118">
    <property type="entry name" value="Rx_N"/>
</dbReference>
<reference evidence="5 6" key="1">
    <citation type="journal article" date="2018" name="Front. Plant Sci.">
        <title>Red Clover (Trifolium pratense) and Zigzag Clover (T. medium) - A Picture of Genomic Similarities and Differences.</title>
        <authorList>
            <person name="Dluhosova J."/>
            <person name="Istvanek J."/>
            <person name="Nedelnik J."/>
            <person name="Repkova J."/>
        </authorList>
    </citation>
    <scope>NUCLEOTIDE SEQUENCE [LARGE SCALE GENOMIC DNA]</scope>
    <source>
        <strain evidence="6">cv. 10/8</strain>
        <tissue evidence="5">Leaf</tissue>
    </source>
</reference>
<keyword evidence="1" id="KW-0677">Repeat</keyword>
<evidence type="ECO:0000259" key="4">
    <source>
        <dbReference type="Pfam" id="PF18052"/>
    </source>
</evidence>
<keyword evidence="2" id="KW-0547">Nucleotide-binding</keyword>
<dbReference type="GO" id="GO:0000166">
    <property type="term" value="F:nucleotide binding"/>
    <property type="evidence" value="ECO:0007669"/>
    <property type="project" value="UniProtKB-KW"/>
</dbReference>
<comment type="caution">
    <text evidence="5">The sequence shown here is derived from an EMBL/GenBank/DDBJ whole genome shotgun (WGS) entry which is preliminary data.</text>
</comment>
<feature type="domain" description="Disease resistance N-terminal" evidence="4">
    <location>
        <begin position="6"/>
        <end position="50"/>
    </location>
</feature>
<feature type="non-terminal residue" evidence="5">
    <location>
        <position position="50"/>
    </location>
</feature>
<evidence type="ECO:0000313" key="6">
    <source>
        <dbReference type="Proteomes" id="UP000265520"/>
    </source>
</evidence>
<proteinExistence type="predicted"/>
<dbReference type="Gene3D" id="1.20.5.4130">
    <property type="match status" value="1"/>
</dbReference>
<dbReference type="AlphaFoldDB" id="A0A392WA91"/>
<organism evidence="5 6">
    <name type="scientific">Trifolium medium</name>
    <dbReference type="NCBI Taxonomy" id="97028"/>
    <lineage>
        <taxon>Eukaryota</taxon>
        <taxon>Viridiplantae</taxon>
        <taxon>Streptophyta</taxon>
        <taxon>Embryophyta</taxon>
        <taxon>Tracheophyta</taxon>
        <taxon>Spermatophyta</taxon>
        <taxon>Magnoliopsida</taxon>
        <taxon>eudicotyledons</taxon>
        <taxon>Gunneridae</taxon>
        <taxon>Pentapetalae</taxon>
        <taxon>rosids</taxon>
        <taxon>fabids</taxon>
        <taxon>Fabales</taxon>
        <taxon>Fabaceae</taxon>
        <taxon>Papilionoideae</taxon>
        <taxon>50 kb inversion clade</taxon>
        <taxon>NPAAA clade</taxon>
        <taxon>Hologalegina</taxon>
        <taxon>IRL clade</taxon>
        <taxon>Trifolieae</taxon>
        <taxon>Trifolium</taxon>
    </lineage>
</organism>
<sequence length="50" mass="5410">MAEALIGVAFENLMSLLQIEFSTISGISSKAQKLSTNLDLIRAVLEDAEK</sequence>
<keyword evidence="3" id="KW-0611">Plant defense</keyword>
<dbReference type="Proteomes" id="UP000265520">
    <property type="component" value="Unassembled WGS sequence"/>
</dbReference>
<protein>
    <submittedName>
        <fullName evidence="5">NBS-LRR resistance protein</fullName>
    </submittedName>
</protein>
<name>A0A392WA91_9FABA</name>
<keyword evidence="6" id="KW-1185">Reference proteome</keyword>
<evidence type="ECO:0000313" key="5">
    <source>
        <dbReference type="EMBL" id="MCI97554.1"/>
    </source>
</evidence>
<evidence type="ECO:0000256" key="1">
    <source>
        <dbReference type="ARBA" id="ARBA00022737"/>
    </source>
</evidence>
<evidence type="ECO:0000256" key="2">
    <source>
        <dbReference type="ARBA" id="ARBA00022741"/>
    </source>
</evidence>
<dbReference type="GO" id="GO:0006952">
    <property type="term" value="P:defense response"/>
    <property type="evidence" value="ECO:0007669"/>
    <property type="project" value="UniProtKB-KW"/>
</dbReference>
<dbReference type="EMBL" id="LXQA011447263">
    <property type="protein sequence ID" value="MCI97554.1"/>
    <property type="molecule type" value="Genomic_DNA"/>
</dbReference>